<evidence type="ECO:0000256" key="6">
    <source>
        <dbReference type="ARBA" id="ARBA00023002"/>
    </source>
</evidence>
<comment type="pathway">
    <text evidence="2">Secondary metabolite biosynthesis.</text>
</comment>
<accession>A0A369JXC0</accession>
<evidence type="ECO:0000256" key="9">
    <source>
        <dbReference type="PIRSR" id="PIRSR602401-1"/>
    </source>
</evidence>
<dbReference type="PRINTS" id="PR00463">
    <property type="entry name" value="EP450I"/>
</dbReference>
<organism evidence="11 12">
    <name type="scientific">Hypsizygus marmoreus</name>
    <name type="common">White beech mushroom</name>
    <name type="synonym">Agaricus marmoreus</name>
    <dbReference type="NCBI Taxonomy" id="39966"/>
    <lineage>
        <taxon>Eukaryota</taxon>
        <taxon>Fungi</taxon>
        <taxon>Dikarya</taxon>
        <taxon>Basidiomycota</taxon>
        <taxon>Agaricomycotina</taxon>
        <taxon>Agaricomycetes</taxon>
        <taxon>Agaricomycetidae</taxon>
        <taxon>Agaricales</taxon>
        <taxon>Tricholomatineae</taxon>
        <taxon>Lyophyllaceae</taxon>
        <taxon>Hypsizygus</taxon>
    </lineage>
</organism>
<evidence type="ECO:0000256" key="1">
    <source>
        <dbReference type="ARBA" id="ARBA00001971"/>
    </source>
</evidence>
<dbReference type="GO" id="GO:0004497">
    <property type="term" value="F:monooxygenase activity"/>
    <property type="evidence" value="ECO:0007669"/>
    <property type="project" value="UniProtKB-KW"/>
</dbReference>
<feature type="binding site" description="axial binding residue" evidence="9">
    <location>
        <position position="431"/>
    </location>
    <ligand>
        <name>heme</name>
        <dbReference type="ChEBI" id="CHEBI:30413"/>
    </ligand>
    <ligandPart>
        <name>Fe</name>
        <dbReference type="ChEBI" id="CHEBI:18248"/>
    </ligandPart>
</feature>
<comment type="similarity">
    <text evidence="3 10">Belongs to the cytochrome P450 family.</text>
</comment>
<evidence type="ECO:0000256" key="10">
    <source>
        <dbReference type="RuleBase" id="RU000461"/>
    </source>
</evidence>
<dbReference type="STRING" id="39966.A0A369JXC0"/>
<dbReference type="PROSITE" id="PS00086">
    <property type="entry name" value="CYTOCHROME_P450"/>
    <property type="match status" value="1"/>
</dbReference>
<dbReference type="InterPro" id="IPR002401">
    <property type="entry name" value="Cyt_P450_E_grp-I"/>
</dbReference>
<comment type="caution">
    <text evidence="11">The sequence shown here is derived from an EMBL/GenBank/DDBJ whole genome shotgun (WGS) entry which is preliminary data.</text>
</comment>
<dbReference type="GO" id="GO:0016705">
    <property type="term" value="F:oxidoreductase activity, acting on paired donors, with incorporation or reduction of molecular oxygen"/>
    <property type="evidence" value="ECO:0007669"/>
    <property type="project" value="InterPro"/>
</dbReference>
<protein>
    <recommendedName>
        <fullName evidence="13">O-methylsterigmatocystin oxidoreductase</fullName>
    </recommendedName>
</protein>
<dbReference type="SUPFAM" id="SSF48264">
    <property type="entry name" value="Cytochrome P450"/>
    <property type="match status" value="1"/>
</dbReference>
<evidence type="ECO:0000256" key="2">
    <source>
        <dbReference type="ARBA" id="ARBA00005179"/>
    </source>
</evidence>
<evidence type="ECO:0008006" key="13">
    <source>
        <dbReference type="Google" id="ProtNLM"/>
    </source>
</evidence>
<evidence type="ECO:0000256" key="4">
    <source>
        <dbReference type="ARBA" id="ARBA00022617"/>
    </source>
</evidence>
<dbReference type="Pfam" id="PF00067">
    <property type="entry name" value="p450"/>
    <property type="match status" value="1"/>
</dbReference>
<dbReference type="Proteomes" id="UP000076154">
    <property type="component" value="Unassembled WGS sequence"/>
</dbReference>
<dbReference type="InterPro" id="IPR001128">
    <property type="entry name" value="Cyt_P450"/>
</dbReference>
<evidence type="ECO:0000256" key="5">
    <source>
        <dbReference type="ARBA" id="ARBA00022723"/>
    </source>
</evidence>
<sequence length="503" mass="56809">MEVLSSLALIAVLVVATSLVLKFLQFESHTHLPPGPPGVPFVGNAFEISKETPWLKFTEWSDLYGEILFARVFSRKLVVINSFELATQMFENAKYSDRPRRRMAELSGYDKTLLFMNYGEGVRHSRRLIHTGLGGRHLHLYHASHVKEARMFAKSLLDDPSGFIEHIRRMLTASLLRFTYGHEVEDDNDTLAALARGVVRVAGDLISPNRHVVDIFPLLNMLPDGWPGTDFKRVSKQNRDALSRFTEDAFAQVYEQRRDGIAKPSFVFNHLENKTNDLERLKWTSGMIGGAGLETTASVLSSFFLLMIRHPDVQKRAQREIDTVLAGHSLPTFSDQESLPFLECLIKEIFRWHPPSPLISRTTREDDVVNNYTIPSGSYIMANIWAFTHDPSLYPEPFEFNPDRFLPTHGTNPVSPPDPRLYTFGFGRRGCPGIHLANNIVFIVIATTLAVFEILPEMDEKGQPKIPGVEYTETLISNPLPFGCRIIPRSQEATDLIAYAVGT</sequence>
<dbReference type="InterPro" id="IPR050364">
    <property type="entry name" value="Cytochrome_P450_fung"/>
</dbReference>
<name>A0A369JXC0_HYPMA</name>
<dbReference type="Gene3D" id="1.10.630.10">
    <property type="entry name" value="Cytochrome P450"/>
    <property type="match status" value="1"/>
</dbReference>
<keyword evidence="7 9" id="KW-0408">Iron</keyword>
<comment type="cofactor">
    <cofactor evidence="1 9">
        <name>heme</name>
        <dbReference type="ChEBI" id="CHEBI:30413"/>
    </cofactor>
</comment>
<dbReference type="InterPro" id="IPR017972">
    <property type="entry name" value="Cyt_P450_CS"/>
</dbReference>
<dbReference type="OrthoDB" id="2789670at2759"/>
<keyword evidence="6 10" id="KW-0560">Oxidoreductase</keyword>
<keyword evidence="5 9" id="KW-0479">Metal-binding</keyword>
<dbReference type="PANTHER" id="PTHR46300:SF7">
    <property type="entry name" value="P450, PUTATIVE (EUROFUNG)-RELATED"/>
    <property type="match status" value="1"/>
</dbReference>
<dbReference type="InterPro" id="IPR036396">
    <property type="entry name" value="Cyt_P450_sf"/>
</dbReference>
<dbReference type="PRINTS" id="PR00385">
    <property type="entry name" value="P450"/>
</dbReference>
<evidence type="ECO:0000256" key="8">
    <source>
        <dbReference type="ARBA" id="ARBA00023033"/>
    </source>
</evidence>
<dbReference type="PANTHER" id="PTHR46300">
    <property type="entry name" value="P450, PUTATIVE (EUROFUNG)-RELATED-RELATED"/>
    <property type="match status" value="1"/>
</dbReference>
<evidence type="ECO:0000313" key="12">
    <source>
        <dbReference type="Proteomes" id="UP000076154"/>
    </source>
</evidence>
<dbReference type="GO" id="GO:0005506">
    <property type="term" value="F:iron ion binding"/>
    <property type="evidence" value="ECO:0007669"/>
    <property type="project" value="InterPro"/>
</dbReference>
<dbReference type="GO" id="GO:0020037">
    <property type="term" value="F:heme binding"/>
    <property type="evidence" value="ECO:0007669"/>
    <property type="project" value="InterPro"/>
</dbReference>
<dbReference type="EMBL" id="LUEZ02000021">
    <property type="protein sequence ID" value="RDB26979.1"/>
    <property type="molecule type" value="Genomic_DNA"/>
</dbReference>
<reference evidence="11" key="1">
    <citation type="submission" date="2018-04" db="EMBL/GenBank/DDBJ databases">
        <title>Whole genome sequencing of Hypsizygus marmoreus.</title>
        <authorList>
            <person name="Choi I.-G."/>
            <person name="Min B."/>
            <person name="Kim J.-G."/>
            <person name="Kim S."/>
            <person name="Oh Y.-L."/>
            <person name="Kong W.-S."/>
            <person name="Park H."/>
            <person name="Jeong J."/>
            <person name="Song E.-S."/>
        </authorList>
    </citation>
    <scope>NUCLEOTIDE SEQUENCE [LARGE SCALE GENOMIC DNA]</scope>
    <source>
        <strain evidence="11">51987-8</strain>
    </source>
</reference>
<evidence type="ECO:0000256" key="7">
    <source>
        <dbReference type="ARBA" id="ARBA00023004"/>
    </source>
</evidence>
<keyword evidence="12" id="KW-1185">Reference proteome</keyword>
<evidence type="ECO:0000313" key="11">
    <source>
        <dbReference type="EMBL" id="RDB26979.1"/>
    </source>
</evidence>
<dbReference type="InParanoid" id="A0A369JXC0"/>
<keyword evidence="4 9" id="KW-0349">Heme</keyword>
<keyword evidence="8 10" id="KW-0503">Monooxygenase</keyword>
<dbReference type="CDD" id="cd11065">
    <property type="entry name" value="CYP64-like"/>
    <property type="match status" value="1"/>
</dbReference>
<evidence type="ECO:0000256" key="3">
    <source>
        <dbReference type="ARBA" id="ARBA00010617"/>
    </source>
</evidence>
<proteinExistence type="inferred from homology"/>
<dbReference type="AlphaFoldDB" id="A0A369JXC0"/>
<gene>
    <name evidence="11" type="ORF">Hypma_005041</name>
</gene>